<dbReference type="InterPro" id="IPR003018">
    <property type="entry name" value="GAF"/>
</dbReference>
<dbReference type="Gene3D" id="3.30.565.10">
    <property type="entry name" value="Histidine kinase-like ATPase, C-terminal domain"/>
    <property type="match status" value="1"/>
</dbReference>
<gene>
    <name evidence="8" type="ORF">HQ865_10595</name>
</gene>
<dbReference type="GO" id="GO:0000155">
    <property type="term" value="F:phosphorelay sensor kinase activity"/>
    <property type="evidence" value="ECO:0007669"/>
    <property type="project" value="InterPro"/>
</dbReference>
<evidence type="ECO:0000256" key="6">
    <source>
        <dbReference type="ARBA" id="ARBA00023012"/>
    </source>
</evidence>
<evidence type="ECO:0000256" key="1">
    <source>
        <dbReference type="ARBA" id="ARBA00000085"/>
    </source>
</evidence>
<organism evidence="8 9">
    <name type="scientific">Mucilaginibacter mali</name>
    <dbReference type="NCBI Taxonomy" id="2740462"/>
    <lineage>
        <taxon>Bacteria</taxon>
        <taxon>Pseudomonadati</taxon>
        <taxon>Bacteroidota</taxon>
        <taxon>Sphingobacteriia</taxon>
        <taxon>Sphingobacteriales</taxon>
        <taxon>Sphingobacteriaceae</taxon>
        <taxon>Mucilaginibacter</taxon>
    </lineage>
</organism>
<dbReference type="InterPro" id="IPR036890">
    <property type="entry name" value="HATPase_C_sf"/>
</dbReference>
<evidence type="ECO:0000256" key="3">
    <source>
        <dbReference type="ARBA" id="ARBA00022553"/>
    </source>
</evidence>
<evidence type="ECO:0000313" key="9">
    <source>
        <dbReference type="Proteomes" id="UP000505355"/>
    </source>
</evidence>
<dbReference type="PANTHER" id="PTHR43711:SF1">
    <property type="entry name" value="HISTIDINE KINASE 1"/>
    <property type="match status" value="1"/>
</dbReference>
<dbReference type="PRINTS" id="PR00344">
    <property type="entry name" value="BCTRLSENSOR"/>
</dbReference>
<dbReference type="PANTHER" id="PTHR43711">
    <property type="entry name" value="TWO-COMPONENT HISTIDINE KINASE"/>
    <property type="match status" value="1"/>
</dbReference>
<dbReference type="SUPFAM" id="SSF55874">
    <property type="entry name" value="ATPase domain of HSP90 chaperone/DNA topoisomerase II/histidine kinase"/>
    <property type="match status" value="1"/>
</dbReference>
<name>A0A7D4Q7Q9_9SPHI</name>
<dbReference type="Pfam" id="PF01590">
    <property type="entry name" value="GAF"/>
    <property type="match status" value="1"/>
</dbReference>
<dbReference type="InterPro" id="IPR050736">
    <property type="entry name" value="Sensor_HK_Regulatory"/>
</dbReference>
<dbReference type="InterPro" id="IPR036097">
    <property type="entry name" value="HisK_dim/P_sf"/>
</dbReference>
<dbReference type="Proteomes" id="UP000505355">
    <property type="component" value="Chromosome"/>
</dbReference>
<dbReference type="Gene3D" id="1.10.287.130">
    <property type="match status" value="1"/>
</dbReference>
<keyword evidence="4" id="KW-0808">Transferase</keyword>
<dbReference type="InterPro" id="IPR004358">
    <property type="entry name" value="Sig_transdc_His_kin-like_C"/>
</dbReference>
<feature type="domain" description="Histidine kinase" evidence="7">
    <location>
        <begin position="184"/>
        <end position="405"/>
    </location>
</feature>
<dbReference type="InterPro" id="IPR005467">
    <property type="entry name" value="His_kinase_dom"/>
</dbReference>
<dbReference type="KEGG" id="mmab:HQ865_10595"/>
<dbReference type="Pfam" id="PF02518">
    <property type="entry name" value="HATPase_c"/>
    <property type="match status" value="1"/>
</dbReference>
<evidence type="ECO:0000256" key="2">
    <source>
        <dbReference type="ARBA" id="ARBA00012438"/>
    </source>
</evidence>
<protein>
    <recommendedName>
        <fullName evidence="2">histidine kinase</fullName>
        <ecNumber evidence="2">2.7.13.3</ecNumber>
    </recommendedName>
</protein>
<keyword evidence="3" id="KW-0597">Phosphoprotein</keyword>
<accession>A0A7D4Q7Q9</accession>
<evidence type="ECO:0000313" key="8">
    <source>
        <dbReference type="EMBL" id="QKJ30191.1"/>
    </source>
</evidence>
<keyword evidence="5 8" id="KW-0418">Kinase</keyword>
<dbReference type="Gene3D" id="3.30.450.40">
    <property type="match status" value="1"/>
</dbReference>
<dbReference type="SMART" id="SM00388">
    <property type="entry name" value="HisKA"/>
    <property type="match status" value="1"/>
</dbReference>
<dbReference type="SUPFAM" id="SSF55781">
    <property type="entry name" value="GAF domain-like"/>
    <property type="match status" value="1"/>
</dbReference>
<dbReference type="AlphaFoldDB" id="A0A7D4Q7Q9"/>
<evidence type="ECO:0000259" key="7">
    <source>
        <dbReference type="PROSITE" id="PS50109"/>
    </source>
</evidence>
<dbReference type="RefSeq" id="WP_173414878.1">
    <property type="nucleotide sequence ID" value="NZ_CP054139.1"/>
</dbReference>
<dbReference type="InterPro" id="IPR003594">
    <property type="entry name" value="HATPase_dom"/>
</dbReference>
<keyword evidence="9" id="KW-1185">Reference proteome</keyword>
<sequence length="407" mass="45089">MTTPTFVPPVPANEMDRLVALSDLDLDYTDLQDQFKDLTKLAAKIAGTDMSVINLIDLYNQWSVSHFNIDGGQTPREDTVCQFTIMNDHPFEVSDLRADDRFKDKAYVTDSPNMRYYYGLPLQMGNGNNIGALCVLDTGIKEITPEKTEMLKIIADEIVNRLKALKAIDSLKHRLDAATESQKRVAHDIRGPIGGIIGLARIISEQGDENTLDEVLEFINLIQKSGDSLLELADEILSADKPKKEAKLGADEFNQLVLKDKLEKLYMPQAVNKSINFAVTTNPETGVVPFSKNKLLQIIGNLVSNSMKFTPANGSITVRLSLRVREFSNELHMVVEDTGVGMDEAKIQQIMTGQGKTTDGTDGEQGYGFGLTLVKHLVDTLKGHMYITSKPGMGTSFEIVLPQDKHR</sequence>
<dbReference type="SMART" id="SM00387">
    <property type="entry name" value="HATPase_c"/>
    <property type="match status" value="1"/>
</dbReference>
<dbReference type="InterPro" id="IPR003661">
    <property type="entry name" value="HisK_dim/P_dom"/>
</dbReference>
<dbReference type="SUPFAM" id="SSF47384">
    <property type="entry name" value="Homodimeric domain of signal transducing histidine kinase"/>
    <property type="match status" value="1"/>
</dbReference>
<proteinExistence type="predicted"/>
<comment type="catalytic activity">
    <reaction evidence="1">
        <text>ATP + protein L-histidine = ADP + protein N-phospho-L-histidine.</text>
        <dbReference type="EC" id="2.7.13.3"/>
    </reaction>
</comment>
<reference evidence="8 9" key="1">
    <citation type="submission" date="2020-05" db="EMBL/GenBank/DDBJ databases">
        <title>Mucilaginibacter mali sp. nov.</title>
        <authorList>
            <person name="Kim H.S."/>
            <person name="Lee K.C."/>
            <person name="Suh M.K."/>
            <person name="Kim J.-S."/>
            <person name="Han K.-I."/>
            <person name="Eom M.K."/>
            <person name="Shin Y.K."/>
            <person name="Lee J.-S."/>
        </authorList>
    </citation>
    <scope>NUCLEOTIDE SEQUENCE [LARGE SCALE GENOMIC DNA]</scope>
    <source>
        <strain evidence="8 9">G2-14</strain>
    </source>
</reference>
<dbReference type="EMBL" id="CP054139">
    <property type="protein sequence ID" value="QKJ30191.1"/>
    <property type="molecule type" value="Genomic_DNA"/>
</dbReference>
<dbReference type="Pfam" id="PF00512">
    <property type="entry name" value="HisKA"/>
    <property type="match status" value="1"/>
</dbReference>
<dbReference type="PROSITE" id="PS50109">
    <property type="entry name" value="HIS_KIN"/>
    <property type="match status" value="1"/>
</dbReference>
<dbReference type="EC" id="2.7.13.3" evidence="2"/>
<dbReference type="InterPro" id="IPR029016">
    <property type="entry name" value="GAF-like_dom_sf"/>
</dbReference>
<evidence type="ECO:0000256" key="5">
    <source>
        <dbReference type="ARBA" id="ARBA00022777"/>
    </source>
</evidence>
<keyword evidence="6" id="KW-0902">Two-component regulatory system</keyword>
<evidence type="ECO:0000256" key="4">
    <source>
        <dbReference type="ARBA" id="ARBA00022679"/>
    </source>
</evidence>